<dbReference type="RefSeq" id="WP_343334935.1">
    <property type="nucleotide sequence ID" value="NZ_JAPOHD010000061.1"/>
</dbReference>
<proteinExistence type="predicted"/>
<keyword evidence="2" id="KW-1185">Reference proteome</keyword>
<gene>
    <name evidence="1" type="ORF">OU798_19830</name>
</gene>
<evidence type="ECO:0000313" key="2">
    <source>
        <dbReference type="Proteomes" id="UP001145087"/>
    </source>
</evidence>
<comment type="caution">
    <text evidence="1">The sequence shown here is derived from an EMBL/GenBank/DDBJ whole genome shotgun (WGS) entry which is preliminary data.</text>
</comment>
<accession>A0A9X3J9B9</accession>
<organism evidence="1 2">
    <name type="scientific">Draconibacterium aestuarii</name>
    <dbReference type="NCBI Taxonomy" id="2998507"/>
    <lineage>
        <taxon>Bacteria</taxon>
        <taxon>Pseudomonadati</taxon>
        <taxon>Bacteroidota</taxon>
        <taxon>Bacteroidia</taxon>
        <taxon>Marinilabiliales</taxon>
        <taxon>Prolixibacteraceae</taxon>
        <taxon>Draconibacterium</taxon>
    </lineage>
</organism>
<dbReference type="SUPFAM" id="SSF49464">
    <property type="entry name" value="Carboxypeptidase regulatory domain-like"/>
    <property type="match status" value="1"/>
</dbReference>
<sequence length="183" mass="20924">MTAKVHIQPALLLVSILCFLSVSGGKSYAQNYIVCGKIHCFKNLALENIQITSKKTKQVTSSNADGTFSITCHKNDKLILLGQGFERITQKVTEGESPTIKLIFKGGSYALKKAIASEHVSKNELIFAVNNYSYYNNHTQLNLLEHNFSHKYHIKRKQVFTHNFTRHNIIYPDYYSNLNYKNY</sequence>
<name>A0A9X3J9B9_9BACT</name>
<reference evidence="1" key="1">
    <citation type="submission" date="2022-11" db="EMBL/GenBank/DDBJ databases">
        <title>Marilongibacter aestuarii gen. nov., sp. nov., isolated from tidal flat sediment.</title>
        <authorList>
            <person name="Jiayan W."/>
        </authorList>
    </citation>
    <scope>NUCLEOTIDE SEQUENCE</scope>
    <source>
        <strain evidence="1">Z1-6</strain>
    </source>
</reference>
<dbReference type="InterPro" id="IPR008969">
    <property type="entry name" value="CarboxyPept-like_regulatory"/>
</dbReference>
<dbReference type="Proteomes" id="UP001145087">
    <property type="component" value="Unassembled WGS sequence"/>
</dbReference>
<evidence type="ECO:0008006" key="3">
    <source>
        <dbReference type="Google" id="ProtNLM"/>
    </source>
</evidence>
<protein>
    <recommendedName>
        <fullName evidence="3">Carboxypeptidase-like regulatory domain-containing protein</fullName>
    </recommendedName>
</protein>
<dbReference type="EMBL" id="JAPOHD010000061">
    <property type="protein sequence ID" value="MCY1722610.1"/>
    <property type="molecule type" value="Genomic_DNA"/>
</dbReference>
<dbReference type="AlphaFoldDB" id="A0A9X3J9B9"/>
<evidence type="ECO:0000313" key="1">
    <source>
        <dbReference type="EMBL" id="MCY1722610.1"/>
    </source>
</evidence>